<keyword evidence="2" id="KW-1185">Reference proteome</keyword>
<protein>
    <submittedName>
        <fullName evidence="1">Uncharacterized protein</fullName>
    </submittedName>
</protein>
<organism evidence="1 2">
    <name type="scientific">Laedolimicola intestinihominis</name>
    <dbReference type="NCBI Taxonomy" id="3133166"/>
    <lineage>
        <taxon>Bacteria</taxon>
        <taxon>Bacillati</taxon>
        <taxon>Bacillota</taxon>
        <taxon>Clostridia</taxon>
        <taxon>Lachnospirales</taxon>
        <taxon>Lachnospiraceae</taxon>
        <taxon>Laedolimicola</taxon>
    </lineage>
</organism>
<dbReference type="Proteomes" id="UP001438008">
    <property type="component" value="Unassembled WGS sequence"/>
</dbReference>
<dbReference type="RefSeq" id="WP_349164469.1">
    <property type="nucleotide sequence ID" value="NZ_JBBMFE010000006.1"/>
</dbReference>
<gene>
    <name evidence="1" type="ORF">WMO29_08330</name>
</gene>
<proteinExistence type="predicted"/>
<evidence type="ECO:0000313" key="2">
    <source>
        <dbReference type="Proteomes" id="UP001438008"/>
    </source>
</evidence>
<sequence>MFDLTMEDFDLLTDEEFEVLEQEVGRLTSCWKVSNTRGGSAIYWDDQRIGEKRHEYMALKHPSVNVEAEMAFRNKAVVDSLEGNSLIHPLTTPVIVVDKTNTKCRAVWRSIGVEGLSKFREKPQAIISLGSVQGANVLEDGEWKRLWGAWLRLTKNEYHAGWVESMVPTNTRPPLTPEQDRAMLGKYAYQKDEIRKPAPEPPHDDTWEVWSDETDPSYQFINL</sequence>
<reference evidence="1 2" key="1">
    <citation type="submission" date="2024-03" db="EMBL/GenBank/DDBJ databases">
        <title>Human intestinal bacterial collection.</title>
        <authorList>
            <person name="Pauvert C."/>
            <person name="Hitch T.C.A."/>
            <person name="Clavel T."/>
        </authorList>
    </citation>
    <scope>NUCLEOTIDE SEQUENCE [LARGE SCALE GENOMIC DNA]</scope>
    <source>
        <strain evidence="1 2">CLA-AA-H132</strain>
    </source>
</reference>
<evidence type="ECO:0000313" key="1">
    <source>
        <dbReference type="EMBL" id="MEQ2472497.1"/>
    </source>
</evidence>
<dbReference type="EMBL" id="JBBMFE010000006">
    <property type="protein sequence ID" value="MEQ2472497.1"/>
    <property type="molecule type" value="Genomic_DNA"/>
</dbReference>
<comment type="caution">
    <text evidence="1">The sequence shown here is derived from an EMBL/GenBank/DDBJ whole genome shotgun (WGS) entry which is preliminary data.</text>
</comment>
<name>A0ABV1FHF4_9FIRM</name>
<accession>A0ABV1FHF4</accession>